<dbReference type="InterPro" id="IPR036921">
    <property type="entry name" value="PurM-like_N_sf"/>
</dbReference>
<keyword evidence="1" id="KW-0784">Thiamine biosynthesis</keyword>
<name>A0A1I3J2A7_9RHOB</name>
<dbReference type="Pfam" id="PF00586">
    <property type="entry name" value="AIRS"/>
    <property type="match status" value="1"/>
</dbReference>
<dbReference type="SUPFAM" id="SSF55326">
    <property type="entry name" value="PurM N-terminal domain-like"/>
    <property type="match status" value="1"/>
</dbReference>
<proteinExistence type="predicted"/>
<evidence type="ECO:0000313" key="4">
    <source>
        <dbReference type="EMBL" id="SFI54068.1"/>
    </source>
</evidence>
<sequence length="328" mass="33537">MTAPHDVAADTLEALAARLRAHPSIRSKLAIAGATGALGLSASAPGRPGDDAAVLPRDGGFDLLAGEGFIPAFVADDPWFAGWCAVMVNLSDIAAMGGRATALVDQVWAPDAAAAAPLLQGMRDASAAYGVPLVGGHTNFAAPALTLAVSVLGRASRLISSFDARPGDRLLAVHDPRGAYRNFDNFCAALDAPHERLRADLEILPELAEAGLVRAGKDVSQGGIAGTALMLAECSGVGIEIDLDAVTPPRGVELERWLRSFPSYGFLLAVDPDAAPSVIDRFAARGLVAAGIGEVVAGSAVALRDAAGRAVFWDHAADPYLAPGPADA</sequence>
<feature type="domain" description="PurM-like C-terminal" evidence="3">
    <location>
        <begin position="196"/>
        <end position="303"/>
    </location>
</feature>
<gene>
    <name evidence="4" type="ORF">SAMN05216258_107320</name>
</gene>
<dbReference type="EMBL" id="FOQH01000007">
    <property type="protein sequence ID" value="SFI54068.1"/>
    <property type="molecule type" value="Genomic_DNA"/>
</dbReference>
<dbReference type="GO" id="GO:0009228">
    <property type="term" value="P:thiamine biosynthetic process"/>
    <property type="evidence" value="ECO:0007669"/>
    <property type="project" value="UniProtKB-KW"/>
</dbReference>
<dbReference type="InterPro" id="IPR006283">
    <property type="entry name" value="ThiL-like"/>
</dbReference>
<evidence type="ECO:0000313" key="5">
    <source>
        <dbReference type="Proteomes" id="UP000199377"/>
    </source>
</evidence>
<dbReference type="SUPFAM" id="SSF56042">
    <property type="entry name" value="PurM C-terminal domain-like"/>
    <property type="match status" value="1"/>
</dbReference>
<evidence type="ECO:0000259" key="2">
    <source>
        <dbReference type="Pfam" id="PF00586"/>
    </source>
</evidence>
<dbReference type="Gene3D" id="3.30.1330.10">
    <property type="entry name" value="PurM-like, N-terminal domain"/>
    <property type="match status" value="1"/>
</dbReference>
<dbReference type="CDD" id="cd02192">
    <property type="entry name" value="PurM-like3"/>
    <property type="match status" value="1"/>
</dbReference>
<dbReference type="InterPro" id="IPR024030">
    <property type="entry name" value="AIR_synthase-rel_sll0787"/>
</dbReference>
<dbReference type="PANTHER" id="PTHR30270">
    <property type="entry name" value="THIAMINE-MONOPHOSPHATE KINASE"/>
    <property type="match status" value="1"/>
</dbReference>
<evidence type="ECO:0000259" key="3">
    <source>
        <dbReference type="Pfam" id="PF02769"/>
    </source>
</evidence>
<dbReference type="InterPro" id="IPR036676">
    <property type="entry name" value="PurM-like_C_sf"/>
</dbReference>
<reference evidence="4 5" key="1">
    <citation type="submission" date="2016-10" db="EMBL/GenBank/DDBJ databases">
        <authorList>
            <person name="de Groot N.N."/>
        </authorList>
    </citation>
    <scope>NUCLEOTIDE SEQUENCE [LARGE SCALE GENOMIC DNA]</scope>
    <source>
        <strain evidence="4 5">CGMCC 1.11030</strain>
    </source>
</reference>
<dbReference type="GO" id="GO:0009030">
    <property type="term" value="F:thiamine-phosphate kinase activity"/>
    <property type="evidence" value="ECO:0007669"/>
    <property type="project" value="InterPro"/>
</dbReference>
<feature type="domain" description="PurM-like N-terminal" evidence="2">
    <location>
        <begin position="49"/>
        <end position="154"/>
    </location>
</feature>
<dbReference type="InterPro" id="IPR011413">
    <property type="entry name" value="UCP036540_AIR"/>
</dbReference>
<dbReference type="InterPro" id="IPR010918">
    <property type="entry name" value="PurM-like_C_dom"/>
</dbReference>
<dbReference type="OrthoDB" id="9767928at2"/>
<dbReference type="STRING" id="1114924.SAMN05216258_107320"/>
<dbReference type="PIRSF" id="PIRSF036540">
    <property type="entry name" value="UCP036540_AIR"/>
    <property type="match status" value="1"/>
</dbReference>
<dbReference type="Pfam" id="PF02769">
    <property type="entry name" value="AIRS_C"/>
    <property type="match status" value="1"/>
</dbReference>
<dbReference type="AlphaFoldDB" id="A0A1I3J2A7"/>
<dbReference type="Gene3D" id="3.90.650.10">
    <property type="entry name" value="PurM-like C-terminal domain"/>
    <property type="match status" value="1"/>
</dbReference>
<dbReference type="InterPro" id="IPR016188">
    <property type="entry name" value="PurM-like_N"/>
</dbReference>
<accession>A0A1I3J2A7</accession>
<organism evidence="4 5">
    <name type="scientific">Albimonas pacifica</name>
    <dbReference type="NCBI Taxonomy" id="1114924"/>
    <lineage>
        <taxon>Bacteria</taxon>
        <taxon>Pseudomonadati</taxon>
        <taxon>Pseudomonadota</taxon>
        <taxon>Alphaproteobacteria</taxon>
        <taxon>Rhodobacterales</taxon>
        <taxon>Paracoccaceae</taxon>
        <taxon>Albimonas</taxon>
    </lineage>
</organism>
<dbReference type="NCBIfam" id="TIGR04049">
    <property type="entry name" value="AIR_rel_sll0787"/>
    <property type="match status" value="1"/>
</dbReference>
<dbReference type="Proteomes" id="UP000199377">
    <property type="component" value="Unassembled WGS sequence"/>
</dbReference>
<keyword evidence="5" id="KW-1185">Reference proteome</keyword>
<protein>
    <submittedName>
        <fullName evidence="4">Uncharacterized protein</fullName>
    </submittedName>
</protein>
<dbReference type="RefSeq" id="WP_092861444.1">
    <property type="nucleotide sequence ID" value="NZ_FOQH01000007.1"/>
</dbReference>
<dbReference type="PANTHER" id="PTHR30270:SF0">
    <property type="entry name" value="THIAMINE-MONOPHOSPHATE KINASE"/>
    <property type="match status" value="1"/>
</dbReference>
<evidence type="ECO:0000256" key="1">
    <source>
        <dbReference type="ARBA" id="ARBA00022977"/>
    </source>
</evidence>